<name>A0A8T0IG08_CERPU</name>
<comment type="caution">
    <text evidence="1">The sequence shown here is derived from an EMBL/GenBank/DDBJ whole genome shotgun (WGS) entry which is preliminary data.</text>
</comment>
<accession>A0A8T0IG08</accession>
<dbReference type="Proteomes" id="UP000822688">
    <property type="component" value="Chromosome 3"/>
</dbReference>
<evidence type="ECO:0000313" key="1">
    <source>
        <dbReference type="EMBL" id="KAG0581829.1"/>
    </source>
</evidence>
<organism evidence="1 2">
    <name type="scientific">Ceratodon purpureus</name>
    <name type="common">Fire moss</name>
    <name type="synonym">Dicranum purpureum</name>
    <dbReference type="NCBI Taxonomy" id="3225"/>
    <lineage>
        <taxon>Eukaryota</taxon>
        <taxon>Viridiplantae</taxon>
        <taxon>Streptophyta</taxon>
        <taxon>Embryophyta</taxon>
        <taxon>Bryophyta</taxon>
        <taxon>Bryophytina</taxon>
        <taxon>Bryopsida</taxon>
        <taxon>Dicranidae</taxon>
        <taxon>Pseudoditrichales</taxon>
        <taxon>Ditrichaceae</taxon>
        <taxon>Ceratodon</taxon>
    </lineage>
</organism>
<reference evidence="1" key="1">
    <citation type="submission" date="2020-06" db="EMBL/GenBank/DDBJ databases">
        <title>WGS assembly of Ceratodon purpureus strain R40.</title>
        <authorList>
            <person name="Carey S.B."/>
            <person name="Jenkins J."/>
            <person name="Shu S."/>
            <person name="Lovell J.T."/>
            <person name="Sreedasyam A."/>
            <person name="Maumus F."/>
            <person name="Tiley G.P."/>
            <person name="Fernandez-Pozo N."/>
            <person name="Barry K."/>
            <person name="Chen C."/>
            <person name="Wang M."/>
            <person name="Lipzen A."/>
            <person name="Daum C."/>
            <person name="Saski C.A."/>
            <person name="Payton A.C."/>
            <person name="Mcbreen J.C."/>
            <person name="Conrad R.E."/>
            <person name="Kollar L.M."/>
            <person name="Olsson S."/>
            <person name="Huttunen S."/>
            <person name="Landis J.B."/>
            <person name="Wickett N.J."/>
            <person name="Johnson M.G."/>
            <person name="Rensing S.A."/>
            <person name="Grimwood J."/>
            <person name="Schmutz J."/>
            <person name="Mcdaniel S.F."/>
        </authorList>
    </citation>
    <scope>NUCLEOTIDE SEQUENCE</scope>
    <source>
        <strain evidence="1">R40</strain>
    </source>
</reference>
<proteinExistence type="predicted"/>
<protein>
    <submittedName>
        <fullName evidence="1">Uncharacterized protein</fullName>
    </submittedName>
</protein>
<evidence type="ECO:0000313" key="2">
    <source>
        <dbReference type="Proteomes" id="UP000822688"/>
    </source>
</evidence>
<gene>
    <name evidence="1" type="ORF">KC19_3G013100</name>
</gene>
<sequence length="114" mass="12811">MASESIPIAICINAIFSYLADGKRHIICDRLEKGFVFFQKDLKYYTVDELHDTVKVPLHAAKILERSGLLKDPPAPTYGRLVGMLMAVFGGLKSCHIFSLRTGVNMTWHKTMLV</sequence>
<keyword evidence="2" id="KW-1185">Reference proteome</keyword>
<dbReference type="AlphaFoldDB" id="A0A8T0IG08"/>
<dbReference type="EMBL" id="CM026423">
    <property type="protein sequence ID" value="KAG0581829.1"/>
    <property type="molecule type" value="Genomic_DNA"/>
</dbReference>